<keyword evidence="3" id="KW-1185">Reference proteome</keyword>
<evidence type="ECO:0000313" key="2">
    <source>
        <dbReference type="EMBL" id="KAK4759837.1"/>
    </source>
</evidence>
<evidence type="ECO:0000313" key="3">
    <source>
        <dbReference type="Proteomes" id="UP001345219"/>
    </source>
</evidence>
<name>A0AAN7K570_9MYRT</name>
<proteinExistence type="predicted"/>
<feature type="signal peptide" evidence="1">
    <location>
        <begin position="1"/>
        <end position="22"/>
    </location>
</feature>
<dbReference type="EMBL" id="JAXIOK010000011">
    <property type="protein sequence ID" value="KAK4759837.1"/>
    <property type="molecule type" value="Genomic_DNA"/>
</dbReference>
<gene>
    <name evidence="2" type="ORF">SAY87_022968</name>
</gene>
<evidence type="ECO:0000256" key="1">
    <source>
        <dbReference type="SAM" id="SignalP"/>
    </source>
</evidence>
<feature type="chain" id="PRO_5042991065" evidence="1">
    <location>
        <begin position="23"/>
        <end position="152"/>
    </location>
</feature>
<sequence>MKMRLTSLILLSLAAVLGHVLADQIFTAHVDAAEHFIILLHFKELDKCMLSKAKQSAQADELNNRIFGCSNATTELEESYRRLFMQVVVPSAALFLKEKHSHMVWSGLAVPAARTFSLFCVCKRGTVSVLLYTPPREKLIREKRKQSSRAEQ</sequence>
<dbReference type="AlphaFoldDB" id="A0AAN7K570"/>
<protein>
    <submittedName>
        <fullName evidence="2">Uncharacterized protein</fullName>
    </submittedName>
</protein>
<dbReference type="Proteomes" id="UP001345219">
    <property type="component" value="Chromosome 17"/>
</dbReference>
<reference evidence="2 3" key="1">
    <citation type="journal article" date="2023" name="Hortic Res">
        <title>Pangenome of water caltrop reveals structural variations and asymmetric subgenome divergence after allopolyploidization.</title>
        <authorList>
            <person name="Zhang X."/>
            <person name="Chen Y."/>
            <person name="Wang L."/>
            <person name="Yuan Y."/>
            <person name="Fang M."/>
            <person name="Shi L."/>
            <person name="Lu R."/>
            <person name="Comes H.P."/>
            <person name="Ma Y."/>
            <person name="Chen Y."/>
            <person name="Huang G."/>
            <person name="Zhou Y."/>
            <person name="Zheng Z."/>
            <person name="Qiu Y."/>
        </authorList>
    </citation>
    <scope>NUCLEOTIDE SEQUENCE [LARGE SCALE GENOMIC DNA]</scope>
    <source>
        <tissue evidence="2">Roots</tissue>
    </source>
</reference>
<organism evidence="2 3">
    <name type="scientific">Trapa incisa</name>
    <dbReference type="NCBI Taxonomy" id="236973"/>
    <lineage>
        <taxon>Eukaryota</taxon>
        <taxon>Viridiplantae</taxon>
        <taxon>Streptophyta</taxon>
        <taxon>Embryophyta</taxon>
        <taxon>Tracheophyta</taxon>
        <taxon>Spermatophyta</taxon>
        <taxon>Magnoliopsida</taxon>
        <taxon>eudicotyledons</taxon>
        <taxon>Gunneridae</taxon>
        <taxon>Pentapetalae</taxon>
        <taxon>rosids</taxon>
        <taxon>malvids</taxon>
        <taxon>Myrtales</taxon>
        <taxon>Lythraceae</taxon>
        <taxon>Trapa</taxon>
    </lineage>
</organism>
<comment type="caution">
    <text evidence="2">The sequence shown here is derived from an EMBL/GenBank/DDBJ whole genome shotgun (WGS) entry which is preliminary data.</text>
</comment>
<accession>A0AAN7K570</accession>
<keyword evidence="1" id="KW-0732">Signal</keyword>